<evidence type="ECO:0000313" key="4">
    <source>
        <dbReference type="EMBL" id="QGY45859.1"/>
    </source>
</evidence>
<evidence type="ECO:0000256" key="2">
    <source>
        <dbReference type="ARBA" id="ARBA00023172"/>
    </source>
</evidence>
<feature type="domain" description="Resolvase/invertase-type recombinase catalytic" evidence="3">
    <location>
        <begin position="23"/>
        <end position="171"/>
    </location>
</feature>
<dbReference type="EMBL" id="CP046401">
    <property type="protein sequence ID" value="QGY45859.1"/>
    <property type="molecule type" value="Genomic_DNA"/>
</dbReference>
<evidence type="ECO:0000259" key="3">
    <source>
        <dbReference type="PROSITE" id="PS51736"/>
    </source>
</evidence>
<dbReference type="InterPro" id="IPR036162">
    <property type="entry name" value="Resolvase-like_N_sf"/>
</dbReference>
<dbReference type="AlphaFoldDB" id="A0A6I6JWZ9"/>
<gene>
    <name evidence="4" type="ORF">GM418_19925</name>
</gene>
<dbReference type="Proteomes" id="UP000428260">
    <property type="component" value="Chromosome"/>
</dbReference>
<dbReference type="InterPro" id="IPR011109">
    <property type="entry name" value="DNA_bind_recombinase_dom"/>
</dbReference>
<evidence type="ECO:0000313" key="5">
    <source>
        <dbReference type="Proteomes" id="UP000428260"/>
    </source>
</evidence>
<keyword evidence="2" id="KW-0233">DNA recombination</keyword>
<reference evidence="4 5" key="1">
    <citation type="submission" date="2019-11" db="EMBL/GenBank/DDBJ databases">
        <authorList>
            <person name="Zheng R.K."/>
            <person name="Sun C.M."/>
        </authorList>
    </citation>
    <scope>NUCLEOTIDE SEQUENCE [LARGE SCALE GENOMIC DNA]</scope>
    <source>
        <strain evidence="4 5">WC007</strain>
    </source>
</reference>
<dbReference type="PROSITE" id="PS51736">
    <property type="entry name" value="RECOMBINASES_3"/>
    <property type="match status" value="1"/>
</dbReference>
<dbReference type="CDD" id="cd00338">
    <property type="entry name" value="Ser_Recombinase"/>
    <property type="match status" value="1"/>
</dbReference>
<keyword evidence="1" id="KW-0238">DNA-binding</keyword>
<dbReference type="InterPro" id="IPR050639">
    <property type="entry name" value="SSR_resolvase"/>
</dbReference>
<dbReference type="InterPro" id="IPR038109">
    <property type="entry name" value="DNA_bind_recomb_sf"/>
</dbReference>
<dbReference type="PANTHER" id="PTHR30461">
    <property type="entry name" value="DNA-INVERTASE FROM LAMBDOID PROPHAGE"/>
    <property type="match status" value="1"/>
</dbReference>
<dbReference type="SMART" id="SM00857">
    <property type="entry name" value="Resolvase"/>
    <property type="match status" value="1"/>
</dbReference>
<dbReference type="Pfam" id="PF07508">
    <property type="entry name" value="Recombinase"/>
    <property type="match status" value="1"/>
</dbReference>
<evidence type="ECO:0000256" key="1">
    <source>
        <dbReference type="ARBA" id="ARBA00023125"/>
    </source>
</evidence>
<dbReference type="Gene3D" id="3.40.50.1390">
    <property type="entry name" value="Resolvase, N-terminal catalytic domain"/>
    <property type="match status" value="1"/>
</dbReference>
<accession>A0A6I6JWZ9</accession>
<dbReference type="KEGG" id="mcos:GM418_19925"/>
<dbReference type="Gene3D" id="3.90.1750.20">
    <property type="entry name" value="Putative Large Serine Recombinase, Chain B, Domain 2"/>
    <property type="match status" value="1"/>
</dbReference>
<dbReference type="PANTHER" id="PTHR30461:SF2">
    <property type="entry name" value="SERINE RECOMBINASE PINE-RELATED"/>
    <property type="match status" value="1"/>
</dbReference>
<organism evidence="4 5">
    <name type="scientific">Maribellus comscasis</name>
    <dbReference type="NCBI Taxonomy" id="2681766"/>
    <lineage>
        <taxon>Bacteria</taxon>
        <taxon>Pseudomonadati</taxon>
        <taxon>Bacteroidota</taxon>
        <taxon>Bacteroidia</taxon>
        <taxon>Marinilabiliales</taxon>
        <taxon>Prolixibacteraceae</taxon>
        <taxon>Maribellus</taxon>
    </lineage>
</organism>
<protein>
    <submittedName>
        <fullName evidence="4">Resolvase</fullName>
    </submittedName>
</protein>
<dbReference type="Pfam" id="PF00239">
    <property type="entry name" value="Resolvase"/>
    <property type="match status" value="1"/>
</dbReference>
<proteinExistence type="predicted"/>
<sequence>MSDLSQFKQFAPQAPKQFQEGNNAVIYTRVSSADQEDNTSLASQKRYCEKYAQKRGLNIVGYFGGTFESAKTDDRKEFNRMLTFVKRSKNVNYVIVYSYERFSRSGISGASIADDLLKKYGVITLATSQELDPTTPSGSFQQKILFLFGQMDNELRRDKVVTGMRELLTKGYWVWAPPRGYKDLNKGRATERKLVVNEEGKILKKAFEWKAYLQLPNVEIGRRLKRLGVEISEKRLINLFLNPFYCGLITSKMLPGQVIEGRHESLISKELFLAVHNIRQEKRTQGFVHDRDNENLPLKVFTKCDKCGQTMTGYLAKKKGIYYYKCRTKGCRVNRSAKGMHELFRNVLKTFQIGKEEVDIIKVQLEEQMSVFFKSQMENATSLKAKLTETRKKLNAIEERFVVGEIDRSLYEKFRPKYEKECFEIEQELNKTSGYSSNLKKVIDFAVKICRNPFLLWDSGDLNSKKVFQNLLFPEGIYYNREFDLVRTPRINTFFSPIPELARVLNGQKKGDSIKIDKIPAWVNPTVQNSNHLIAELKLLGDILAL</sequence>
<dbReference type="GO" id="GO:0003677">
    <property type="term" value="F:DNA binding"/>
    <property type="evidence" value="ECO:0007669"/>
    <property type="project" value="UniProtKB-KW"/>
</dbReference>
<dbReference type="InterPro" id="IPR006119">
    <property type="entry name" value="Resolv_N"/>
</dbReference>
<dbReference type="GO" id="GO:0000150">
    <property type="term" value="F:DNA strand exchange activity"/>
    <property type="evidence" value="ECO:0007669"/>
    <property type="project" value="InterPro"/>
</dbReference>
<dbReference type="SUPFAM" id="SSF53041">
    <property type="entry name" value="Resolvase-like"/>
    <property type="match status" value="1"/>
</dbReference>
<dbReference type="RefSeq" id="WP_158868999.1">
    <property type="nucleotide sequence ID" value="NZ_CP046401.1"/>
</dbReference>
<name>A0A6I6JWZ9_9BACT</name>
<keyword evidence="5" id="KW-1185">Reference proteome</keyword>